<dbReference type="PANTHER" id="PTHR33653:SF1">
    <property type="entry name" value="RIBONUCLEASE VAPC2"/>
    <property type="match status" value="1"/>
</dbReference>
<keyword evidence="3 8" id="KW-0540">Nuclease</keyword>
<dbReference type="InterPro" id="IPR050556">
    <property type="entry name" value="Type_II_TA_system_RNase"/>
</dbReference>
<dbReference type="InterPro" id="IPR002716">
    <property type="entry name" value="PIN_dom"/>
</dbReference>
<feature type="binding site" evidence="8">
    <location>
        <position position="5"/>
    </location>
    <ligand>
        <name>Mg(2+)</name>
        <dbReference type="ChEBI" id="CHEBI:18420"/>
    </ligand>
</feature>
<keyword evidence="4 8" id="KW-0479">Metal-binding</keyword>
<dbReference type="Gene3D" id="3.40.50.1010">
    <property type="entry name" value="5'-nuclease"/>
    <property type="match status" value="1"/>
</dbReference>
<evidence type="ECO:0000256" key="3">
    <source>
        <dbReference type="ARBA" id="ARBA00022722"/>
    </source>
</evidence>
<name>A0A5B8WF02_9SPHI</name>
<comment type="similarity">
    <text evidence="7 8">Belongs to the PINc/VapC protein family.</text>
</comment>
<accession>A0A5B8WF02</accession>
<keyword evidence="11" id="KW-1185">Reference proteome</keyword>
<dbReference type="EC" id="3.1.-.-" evidence="8"/>
<dbReference type="InterPro" id="IPR022907">
    <property type="entry name" value="VapC_family"/>
</dbReference>
<dbReference type="HAMAP" id="MF_00265">
    <property type="entry name" value="VapC_Nob1"/>
    <property type="match status" value="1"/>
</dbReference>
<evidence type="ECO:0000259" key="9">
    <source>
        <dbReference type="Pfam" id="PF01850"/>
    </source>
</evidence>
<dbReference type="Proteomes" id="UP000321362">
    <property type="component" value="Chromosome"/>
</dbReference>
<gene>
    <name evidence="8" type="primary">vapC</name>
    <name evidence="10" type="ORF">FSB76_00135</name>
</gene>
<dbReference type="GO" id="GO:0000287">
    <property type="term" value="F:magnesium ion binding"/>
    <property type="evidence" value="ECO:0007669"/>
    <property type="project" value="UniProtKB-UniRule"/>
</dbReference>
<dbReference type="PANTHER" id="PTHR33653">
    <property type="entry name" value="RIBONUCLEASE VAPC2"/>
    <property type="match status" value="1"/>
</dbReference>
<sequence length="125" mass="14528">MTLLDTSILIEHFRKKNQTKTAFFQLTKTGQRFAVSTVTQYEIYAGAFDDQMEYWNLFFRKMDILNFDAKVAVTASQIYIDLKKINKGIETADLFIAATAICHNIPCATLNKRHFERIEKLRLVI</sequence>
<evidence type="ECO:0000256" key="4">
    <source>
        <dbReference type="ARBA" id="ARBA00022723"/>
    </source>
</evidence>
<evidence type="ECO:0000256" key="1">
    <source>
        <dbReference type="ARBA" id="ARBA00001946"/>
    </source>
</evidence>
<evidence type="ECO:0000256" key="2">
    <source>
        <dbReference type="ARBA" id="ARBA00022649"/>
    </source>
</evidence>
<keyword evidence="6 8" id="KW-0460">Magnesium</keyword>
<dbReference type="EMBL" id="CP042437">
    <property type="protein sequence ID" value="QEC80348.1"/>
    <property type="molecule type" value="Genomic_DNA"/>
</dbReference>
<dbReference type="SUPFAM" id="SSF88723">
    <property type="entry name" value="PIN domain-like"/>
    <property type="match status" value="1"/>
</dbReference>
<dbReference type="KEGG" id="mgk:FSB76_00135"/>
<evidence type="ECO:0000313" key="10">
    <source>
        <dbReference type="EMBL" id="QEC80348.1"/>
    </source>
</evidence>
<dbReference type="InterPro" id="IPR029060">
    <property type="entry name" value="PIN-like_dom_sf"/>
</dbReference>
<dbReference type="GO" id="GO:0016787">
    <property type="term" value="F:hydrolase activity"/>
    <property type="evidence" value="ECO:0007669"/>
    <property type="project" value="UniProtKB-KW"/>
</dbReference>
<proteinExistence type="inferred from homology"/>
<dbReference type="CDD" id="cd09881">
    <property type="entry name" value="PIN_VapC4-5_FitB-like"/>
    <property type="match status" value="1"/>
</dbReference>
<evidence type="ECO:0000256" key="7">
    <source>
        <dbReference type="ARBA" id="ARBA00038093"/>
    </source>
</evidence>
<protein>
    <recommendedName>
        <fullName evidence="8">Ribonuclease VapC</fullName>
        <shortName evidence="8">RNase VapC</shortName>
        <ecNumber evidence="8">3.1.-.-</ecNumber>
    </recommendedName>
    <alternativeName>
        <fullName evidence="8">Toxin VapC</fullName>
    </alternativeName>
</protein>
<evidence type="ECO:0000256" key="5">
    <source>
        <dbReference type="ARBA" id="ARBA00022801"/>
    </source>
</evidence>
<dbReference type="OrthoDB" id="9804823at2"/>
<feature type="binding site" evidence="8">
    <location>
        <position position="93"/>
    </location>
    <ligand>
        <name>Mg(2+)</name>
        <dbReference type="ChEBI" id="CHEBI:18420"/>
    </ligand>
</feature>
<comment type="cofactor">
    <cofactor evidence="1 8">
        <name>Mg(2+)</name>
        <dbReference type="ChEBI" id="CHEBI:18420"/>
    </cofactor>
</comment>
<organism evidence="10 11">
    <name type="scientific">Mucilaginibacter ginsenosidivorax</name>
    <dbReference type="NCBI Taxonomy" id="862126"/>
    <lineage>
        <taxon>Bacteria</taxon>
        <taxon>Pseudomonadati</taxon>
        <taxon>Bacteroidota</taxon>
        <taxon>Sphingobacteriia</taxon>
        <taxon>Sphingobacteriales</taxon>
        <taxon>Sphingobacteriaceae</taxon>
        <taxon>Mucilaginibacter</taxon>
    </lineage>
</organism>
<dbReference type="AlphaFoldDB" id="A0A5B8WF02"/>
<evidence type="ECO:0000256" key="6">
    <source>
        <dbReference type="ARBA" id="ARBA00022842"/>
    </source>
</evidence>
<feature type="domain" description="PIN" evidence="9">
    <location>
        <begin position="3"/>
        <end position="120"/>
    </location>
</feature>
<dbReference type="Pfam" id="PF01850">
    <property type="entry name" value="PIN"/>
    <property type="match status" value="1"/>
</dbReference>
<evidence type="ECO:0000256" key="8">
    <source>
        <dbReference type="HAMAP-Rule" id="MF_00265"/>
    </source>
</evidence>
<comment type="function">
    <text evidence="8">Toxic component of a toxin-antitoxin (TA) system. An RNase.</text>
</comment>
<dbReference type="GO" id="GO:0004540">
    <property type="term" value="F:RNA nuclease activity"/>
    <property type="evidence" value="ECO:0007669"/>
    <property type="project" value="InterPro"/>
</dbReference>
<keyword evidence="5 8" id="KW-0378">Hydrolase</keyword>
<dbReference type="GO" id="GO:0090729">
    <property type="term" value="F:toxin activity"/>
    <property type="evidence" value="ECO:0007669"/>
    <property type="project" value="UniProtKB-KW"/>
</dbReference>
<keyword evidence="2 8" id="KW-1277">Toxin-antitoxin system</keyword>
<evidence type="ECO:0000313" key="11">
    <source>
        <dbReference type="Proteomes" id="UP000321362"/>
    </source>
</evidence>
<reference evidence="10 11" key="1">
    <citation type="journal article" date="2013" name="J. Microbiol.">
        <title>Mucilaginibacter ginsenosidivorax sp. nov., with ginsenoside converting activity isolated from sediment.</title>
        <authorList>
            <person name="Kim J.K."/>
            <person name="Choi T.E."/>
            <person name="Liu Q.M."/>
            <person name="Park H.Y."/>
            <person name="Yi T.H."/>
            <person name="Yoon M.H."/>
            <person name="Kim S.C."/>
            <person name="Im W.T."/>
        </authorList>
    </citation>
    <scope>NUCLEOTIDE SEQUENCE [LARGE SCALE GENOMIC DNA]</scope>
    <source>
        <strain evidence="10 11">KHI28</strain>
    </source>
</reference>
<keyword evidence="8" id="KW-0800">Toxin</keyword>